<name>A0A1I7GU80_9STRE</name>
<gene>
    <name evidence="1" type="ORF">SAMN05660328_102333</name>
</gene>
<proteinExistence type="predicted"/>
<accession>A0A1I7GU80</accession>
<keyword evidence="2" id="KW-1185">Reference proteome</keyword>
<evidence type="ECO:0000313" key="1">
    <source>
        <dbReference type="EMBL" id="SFU51990.1"/>
    </source>
</evidence>
<dbReference type="InterPro" id="IPR019059">
    <property type="entry name" value="Restrct_endonuc_II_HaeIII"/>
</dbReference>
<protein>
    <submittedName>
        <fullName evidence="1">HaeIII restriction endonuclease</fullName>
    </submittedName>
</protein>
<dbReference type="Pfam" id="PF09556">
    <property type="entry name" value="RE_HaeIII"/>
    <property type="match status" value="1"/>
</dbReference>
<keyword evidence="1" id="KW-0255">Endonuclease</keyword>
<keyword evidence="1" id="KW-0378">Hydrolase</keyword>
<dbReference type="EMBL" id="FPBN01000002">
    <property type="protein sequence ID" value="SFU51990.1"/>
    <property type="molecule type" value="Genomic_DNA"/>
</dbReference>
<evidence type="ECO:0000313" key="2">
    <source>
        <dbReference type="Proteomes" id="UP000183629"/>
    </source>
</evidence>
<reference evidence="2" key="1">
    <citation type="submission" date="2016-10" db="EMBL/GenBank/DDBJ databases">
        <authorList>
            <person name="Varghese N."/>
            <person name="Submissions S."/>
        </authorList>
    </citation>
    <scope>NUCLEOTIDE SEQUENCE [LARGE SCALE GENOMIC DNA]</scope>
    <source>
        <strain evidence="2">LMG 15572</strain>
    </source>
</reference>
<dbReference type="RefSeq" id="WP_074657873.1">
    <property type="nucleotide sequence ID" value="NZ_FOLZ01000002.1"/>
</dbReference>
<dbReference type="AlphaFoldDB" id="A0A1I7GU80"/>
<dbReference type="GO" id="GO:0004519">
    <property type="term" value="F:endonuclease activity"/>
    <property type="evidence" value="ECO:0007669"/>
    <property type="project" value="UniProtKB-KW"/>
</dbReference>
<organism evidence="1 2">
    <name type="scientific">Streptococcus gallolyticus</name>
    <dbReference type="NCBI Taxonomy" id="315405"/>
    <lineage>
        <taxon>Bacteria</taxon>
        <taxon>Bacillati</taxon>
        <taxon>Bacillota</taxon>
        <taxon>Bacilli</taxon>
        <taxon>Lactobacillales</taxon>
        <taxon>Streptococcaceae</taxon>
        <taxon>Streptococcus</taxon>
    </lineage>
</organism>
<sequence>MSKGKAFEYATAISFYNYVIKSGGRAQLNRDNNFQNVEDSFNTLSSTEQNELMKAAMVGCVKVFKLEPILQKIDDNLTISIAPDYFGQTGDVRDVILTKGDWEIGISCKHNHQALKHQRLSNHIDFGNEWAGCPVSQNYWQGIRPIFQMLQEFKEKKVNWRDLSSYNISKEQDVYVPMLTAFLNEFNALDKRYKNLAANFVEYLAGRKDFYKFVMNEKVREITIYCYNLHGDLGVGGDVPVVPLPTHFIRKGWKINKGGSQSNNTLIIEMDNDWIVGLRLHSAASKVETSLKFDSQPINLPNNLLTISMVY</sequence>
<dbReference type="Proteomes" id="UP000183629">
    <property type="component" value="Unassembled WGS sequence"/>
</dbReference>
<keyword evidence="1" id="KW-0540">Nuclease</keyword>